<sequence length="411" mass="46519">MKLLLPLICILALQASAQSGRDIVIGKRDTLFSHILNEKRGILIHLPHDGNNPFTSVRYPVVYLLDGDAHFPSVEGLIQQLTEVNGNTAFPEMIIVGIPNTDRQRDLTPTHVKTSIFGDSNSVRTSGGGENFTAFIEKELIPHIDSLYPTAPYRIMIGHSLGGLMVINTLIHHPQLFNSYIAIDPSMWWDDRKLLKEAEVALAHEKFTGKTLYMGVANTMPDGMDTAKVRKDTTNNTLHIRSILRLAAAIKKNKSNGLRFRYRYYPDDSHGTVPLITEYDGLRFMFDFYSFRGFDRLVNKDIPADSAIVLFKTRFRALSENMGYTILPPEDMVNSLGYYFLQSNQPAKSFAFFKMNTENYPKSGNTFDSLGDYYSSAGDREKAIEAYAKCLTLWDNPDTRKKLEEQKAKNH</sequence>
<keyword evidence="2" id="KW-0378">Hydrolase</keyword>
<dbReference type="GO" id="GO:0016788">
    <property type="term" value="F:hydrolase activity, acting on ester bonds"/>
    <property type="evidence" value="ECO:0007669"/>
    <property type="project" value="TreeGrafter"/>
</dbReference>
<evidence type="ECO:0000256" key="1">
    <source>
        <dbReference type="ARBA" id="ARBA00005622"/>
    </source>
</evidence>
<dbReference type="Pfam" id="PF00756">
    <property type="entry name" value="Esterase"/>
    <property type="match status" value="1"/>
</dbReference>
<evidence type="ECO:0000256" key="2">
    <source>
        <dbReference type="ARBA" id="ARBA00022801"/>
    </source>
</evidence>
<accession>A0A8J2XTE6</accession>
<comment type="caution">
    <text evidence="5">The sequence shown here is derived from an EMBL/GenBank/DDBJ whole genome shotgun (WGS) entry which is preliminary data.</text>
</comment>
<dbReference type="PANTHER" id="PTHR40841:SF2">
    <property type="entry name" value="SIDEROPHORE-DEGRADING ESTERASE (EUROFUNG)"/>
    <property type="match status" value="1"/>
</dbReference>
<comment type="similarity">
    <text evidence="1">Belongs to the esterase D family.</text>
</comment>
<feature type="chain" id="PRO_5035167976" evidence="4">
    <location>
        <begin position="18"/>
        <end position="411"/>
    </location>
</feature>
<evidence type="ECO:0000313" key="5">
    <source>
        <dbReference type="EMBL" id="GGB02851.1"/>
    </source>
</evidence>
<proteinExistence type="inferred from homology"/>
<evidence type="ECO:0000256" key="3">
    <source>
        <dbReference type="PROSITE-ProRule" id="PRU00339"/>
    </source>
</evidence>
<dbReference type="Gene3D" id="3.40.50.1820">
    <property type="entry name" value="alpha/beta hydrolase"/>
    <property type="match status" value="1"/>
</dbReference>
<organism evidence="5 6">
    <name type="scientific">Puia dinghuensis</name>
    <dbReference type="NCBI Taxonomy" id="1792502"/>
    <lineage>
        <taxon>Bacteria</taxon>
        <taxon>Pseudomonadati</taxon>
        <taxon>Bacteroidota</taxon>
        <taxon>Chitinophagia</taxon>
        <taxon>Chitinophagales</taxon>
        <taxon>Chitinophagaceae</taxon>
        <taxon>Puia</taxon>
    </lineage>
</organism>
<feature type="signal peptide" evidence="4">
    <location>
        <begin position="1"/>
        <end position="17"/>
    </location>
</feature>
<dbReference type="InterPro" id="IPR011990">
    <property type="entry name" value="TPR-like_helical_dom_sf"/>
</dbReference>
<name>A0A8J2XTE6_9BACT</name>
<evidence type="ECO:0000313" key="6">
    <source>
        <dbReference type="Proteomes" id="UP000607559"/>
    </source>
</evidence>
<keyword evidence="3" id="KW-0802">TPR repeat</keyword>
<dbReference type="EMBL" id="BMJC01000003">
    <property type="protein sequence ID" value="GGB02851.1"/>
    <property type="molecule type" value="Genomic_DNA"/>
</dbReference>
<dbReference type="InterPro" id="IPR029058">
    <property type="entry name" value="AB_hydrolase_fold"/>
</dbReference>
<dbReference type="InterPro" id="IPR000801">
    <property type="entry name" value="Esterase-like"/>
</dbReference>
<protein>
    <submittedName>
        <fullName evidence="5">Periplasmic siderophore cleavage esterase IroE family protein</fullName>
    </submittedName>
</protein>
<dbReference type="PROSITE" id="PS50005">
    <property type="entry name" value="TPR"/>
    <property type="match status" value="1"/>
</dbReference>
<keyword evidence="4" id="KW-0732">Signal</keyword>
<gene>
    <name evidence="5" type="ORF">GCM10011511_27660</name>
</gene>
<dbReference type="Proteomes" id="UP000607559">
    <property type="component" value="Unassembled WGS sequence"/>
</dbReference>
<evidence type="ECO:0000256" key="4">
    <source>
        <dbReference type="SAM" id="SignalP"/>
    </source>
</evidence>
<dbReference type="InterPro" id="IPR019734">
    <property type="entry name" value="TPR_rpt"/>
</dbReference>
<dbReference type="RefSeq" id="WP_188932595.1">
    <property type="nucleotide sequence ID" value="NZ_BMJC01000003.1"/>
</dbReference>
<reference evidence="5" key="2">
    <citation type="submission" date="2020-09" db="EMBL/GenBank/DDBJ databases">
        <authorList>
            <person name="Sun Q."/>
            <person name="Zhou Y."/>
        </authorList>
    </citation>
    <scope>NUCLEOTIDE SEQUENCE</scope>
    <source>
        <strain evidence="5">CGMCC 1.15448</strain>
    </source>
</reference>
<keyword evidence="6" id="KW-1185">Reference proteome</keyword>
<reference evidence="5" key="1">
    <citation type="journal article" date="2014" name="Int. J. Syst. Evol. Microbiol.">
        <title>Complete genome sequence of Corynebacterium casei LMG S-19264T (=DSM 44701T), isolated from a smear-ripened cheese.</title>
        <authorList>
            <consortium name="US DOE Joint Genome Institute (JGI-PGF)"/>
            <person name="Walter F."/>
            <person name="Albersmeier A."/>
            <person name="Kalinowski J."/>
            <person name="Ruckert C."/>
        </authorList>
    </citation>
    <scope>NUCLEOTIDE SEQUENCE</scope>
    <source>
        <strain evidence="5">CGMCC 1.15448</strain>
    </source>
</reference>
<dbReference type="InterPro" id="IPR052558">
    <property type="entry name" value="Siderophore_Hydrolase_D"/>
</dbReference>
<dbReference type="AlphaFoldDB" id="A0A8J2XTE6"/>
<dbReference type="SUPFAM" id="SSF48452">
    <property type="entry name" value="TPR-like"/>
    <property type="match status" value="1"/>
</dbReference>
<feature type="repeat" description="TPR" evidence="3">
    <location>
        <begin position="364"/>
        <end position="397"/>
    </location>
</feature>
<dbReference type="SUPFAM" id="SSF53474">
    <property type="entry name" value="alpha/beta-Hydrolases"/>
    <property type="match status" value="1"/>
</dbReference>
<dbReference type="PANTHER" id="PTHR40841">
    <property type="entry name" value="SIDEROPHORE TRIACETYLFUSARININE C ESTERASE"/>
    <property type="match status" value="1"/>
</dbReference>